<feature type="compositionally biased region" description="Basic residues" evidence="1">
    <location>
        <begin position="14"/>
        <end position="26"/>
    </location>
</feature>
<reference evidence="3" key="1">
    <citation type="journal article" date="2020" name="Nat. Commun.">
        <title>Genome sequence of the cluster root forming white lupin.</title>
        <authorList>
            <person name="Hufnagel B."/>
            <person name="Marques A."/>
            <person name="Soriano A."/>
            <person name="Marques L."/>
            <person name="Divol F."/>
            <person name="Doumas P."/>
            <person name="Sallet E."/>
            <person name="Mancinotti D."/>
            <person name="Carrere S."/>
            <person name="Marande W."/>
            <person name="Arribat S."/>
            <person name="Keller J."/>
            <person name="Huneau C."/>
            <person name="Blein T."/>
            <person name="Aime D."/>
            <person name="Laguerre M."/>
            <person name="Taylor J."/>
            <person name="Schubert V."/>
            <person name="Nelson M."/>
            <person name="Geu-Flores F."/>
            <person name="Crespi M."/>
            <person name="Gallardo-Guerrero K."/>
            <person name="Delaux P.-M."/>
            <person name="Salse J."/>
            <person name="Berges H."/>
            <person name="Guyot R."/>
            <person name="Gouzy J."/>
            <person name="Peret B."/>
        </authorList>
    </citation>
    <scope>NUCLEOTIDE SEQUENCE [LARGE SCALE GENOMIC DNA]</scope>
    <source>
        <strain evidence="3">cv. Amiga</strain>
    </source>
</reference>
<dbReference type="AlphaFoldDB" id="A0A6A4QG60"/>
<protein>
    <submittedName>
        <fullName evidence="2">Uncharacterized protein</fullName>
    </submittedName>
</protein>
<feature type="compositionally biased region" description="Polar residues" evidence="1">
    <location>
        <begin position="27"/>
        <end position="38"/>
    </location>
</feature>
<gene>
    <name evidence="2" type="ORF">Lalb_Chr05g0211561</name>
</gene>
<comment type="caution">
    <text evidence="2">The sequence shown here is derived from an EMBL/GenBank/DDBJ whole genome shotgun (WGS) entry which is preliminary data.</text>
</comment>
<sequence length="124" mass="14309">MDMKLEDIIKLSKNKSSRPGKQRRVSNKSQKFTNNFTQDKPAKMRRYMESRSSLRQGALAKRRSNFQGNQFPIAAEVARKAVTAPLRHTGPNRNRGVSSWNEARCKIRPILMCLLFFLCIKEPV</sequence>
<keyword evidence="3" id="KW-1185">Reference proteome</keyword>
<evidence type="ECO:0000256" key="1">
    <source>
        <dbReference type="SAM" id="MobiDB-lite"/>
    </source>
</evidence>
<name>A0A6A4QG60_LUPAL</name>
<dbReference type="PANTHER" id="PTHR36048:SF1">
    <property type="entry name" value="RIBOSOME MATURATION FACTOR"/>
    <property type="match status" value="1"/>
</dbReference>
<feature type="region of interest" description="Disordered" evidence="1">
    <location>
        <begin position="14"/>
        <end position="40"/>
    </location>
</feature>
<evidence type="ECO:0000313" key="2">
    <source>
        <dbReference type="EMBL" id="KAE9612870.1"/>
    </source>
</evidence>
<accession>A0A6A4QG60</accession>
<dbReference type="EMBL" id="WOCE01000005">
    <property type="protein sequence ID" value="KAE9612870.1"/>
    <property type="molecule type" value="Genomic_DNA"/>
</dbReference>
<evidence type="ECO:0000313" key="3">
    <source>
        <dbReference type="Proteomes" id="UP000447434"/>
    </source>
</evidence>
<organism evidence="2 3">
    <name type="scientific">Lupinus albus</name>
    <name type="common">White lupine</name>
    <name type="synonym">Lupinus termis</name>
    <dbReference type="NCBI Taxonomy" id="3870"/>
    <lineage>
        <taxon>Eukaryota</taxon>
        <taxon>Viridiplantae</taxon>
        <taxon>Streptophyta</taxon>
        <taxon>Embryophyta</taxon>
        <taxon>Tracheophyta</taxon>
        <taxon>Spermatophyta</taxon>
        <taxon>Magnoliopsida</taxon>
        <taxon>eudicotyledons</taxon>
        <taxon>Gunneridae</taxon>
        <taxon>Pentapetalae</taxon>
        <taxon>rosids</taxon>
        <taxon>fabids</taxon>
        <taxon>Fabales</taxon>
        <taxon>Fabaceae</taxon>
        <taxon>Papilionoideae</taxon>
        <taxon>50 kb inversion clade</taxon>
        <taxon>genistoids sensu lato</taxon>
        <taxon>core genistoids</taxon>
        <taxon>Genisteae</taxon>
        <taxon>Lupinus</taxon>
    </lineage>
</organism>
<dbReference type="OrthoDB" id="1902342at2759"/>
<dbReference type="Proteomes" id="UP000447434">
    <property type="component" value="Chromosome 5"/>
</dbReference>
<proteinExistence type="predicted"/>
<dbReference type="PANTHER" id="PTHR36048">
    <property type="entry name" value="RIBOSOME MATURATION FACTOR"/>
    <property type="match status" value="1"/>
</dbReference>